<proteinExistence type="predicted"/>
<evidence type="ECO:0000313" key="1">
    <source>
        <dbReference type="EMBL" id="KAI9899201.1"/>
    </source>
</evidence>
<sequence length="293" mass="32507">MSLARANGPLRQCMRLGAQPHISPLVLPRATATATVTTTTTTSQLISRPLSTSPAHLKKRKVAIPPNSPKYVPPSNDYVPPQQQADGSDDAAGKGLPQPDPENPLDFSSVTAAWAPIDAHFRSQLSALVNGGRFNPESLGSMTVPVKGDGGEPDHFPLRELAQVVPRGGRTISLLVNDRAYIKPIMSAVQSSRDFNQQPQRSESNDLELLLKVEVERREDVVRRVKEAVQTWRERVRHARTKHDKVLLKWKKDKTVVSDVAKKAANELQKVQDKKMKELDQEEERFVKQVGKS</sequence>
<evidence type="ECO:0000313" key="2">
    <source>
        <dbReference type="Proteomes" id="UP001163324"/>
    </source>
</evidence>
<accession>A0ACC0UZ08</accession>
<organism evidence="1 2">
    <name type="scientific">Trichothecium roseum</name>
    <dbReference type="NCBI Taxonomy" id="47278"/>
    <lineage>
        <taxon>Eukaryota</taxon>
        <taxon>Fungi</taxon>
        <taxon>Dikarya</taxon>
        <taxon>Ascomycota</taxon>
        <taxon>Pezizomycotina</taxon>
        <taxon>Sordariomycetes</taxon>
        <taxon>Hypocreomycetidae</taxon>
        <taxon>Hypocreales</taxon>
        <taxon>Hypocreales incertae sedis</taxon>
        <taxon>Trichothecium</taxon>
    </lineage>
</organism>
<gene>
    <name evidence="1" type="ORF">N3K66_005662</name>
</gene>
<name>A0ACC0UZ08_9HYPO</name>
<comment type="caution">
    <text evidence="1">The sequence shown here is derived from an EMBL/GenBank/DDBJ whole genome shotgun (WGS) entry which is preliminary data.</text>
</comment>
<dbReference type="EMBL" id="CM047944">
    <property type="protein sequence ID" value="KAI9899201.1"/>
    <property type="molecule type" value="Genomic_DNA"/>
</dbReference>
<dbReference type="Proteomes" id="UP001163324">
    <property type="component" value="Chromosome 5"/>
</dbReference>
<protein>
    <submittedName>
        <fullName evidence="1">Uncharacterized protein</fullName>
    </submittedName>
</protein>
<reference evidence="1" key="1">
    <citation type="submission" date="2022-10" db="EMBL/GenBank/DDBJ databases">
        <title>Complete Genome of Trichothecium roseum strain YXFP-22015, a Plant Pathogen Isolated from Citrus.</title>
        <authorList>
            <person name="Wang Y."/>
            <person name="Zhu L."/>
        </authorList>
    </citation>
    <scope>NUCLEOTIDE SEQUENCE</scope>
    <source>
        <strain evidence="1">YXFP-22015</strain>
    </source>
</reference>
<keyword evidence="2" id="KW-1185">Reference proteome</keyword>